<dbReference type="AlphaFoldDB" id="A0A0D0E205"/>
<protein>
    <submittedName>
        <fullName evidence="2">Uncharacterized protein</fullName>
    </submittedName>
</protein>
<reference evidence="2 3" key="1">
    <citation type="submission" date="2014-04" db="EMBL/GenBank/DDBJ databases">
        <authorList>
            <consortium name="DOE Joint Genome Institute"/>
            <person name="Kuo A."/>
            <person name="Kohler A."/>
            <person name="Jargeat P."/>
            <person name="Nagy L.G."/>
            <person name="Floudas D."/>
            <person name="Copeland A."/>
            <person name="Barry K.W."/>
            <person name="Cichocki N."/>
            <person name="Veneault-Fourrey C."/>
            <person name="LaButti K."/>
            <person name="Lindquist E.A."/>
            <person name="Lipzen A."/>
            <person name="Lundell T."/>
            <person name="Morin E."/>
            <person name="Murat C."/>
            <person name="Sun H."/>
            <person name="Tunlid A."/>
            <person name="Henrissat B."/>
            <person name="Grigoriev I.V."/>
            <person name="Hibbett D.S."/>
            <person name="Martin F."/>
            <person name="Nordberg H.P."/>
            <person name="Cantor M.N."/>
            <person name="Hua S.X."/>
        </authorList>
    </citation>
    <scope>NUCLEOTIDE SEQUENCE [LARGE SCALE GENOMIC DNA]</scope>
    <source>
        <strain evidence="2 3">Ve08.2h10</strain>
    </source>
</reference>
<feature type="compositionally biased region" description="Polar residues" evidence="1">
    <location>
        <begin position="1"/>
        <end position="12"/>
    </location>
</feature>
<dbReference type="InParanoid" id="A0A0D0E205"/>
<feature type="region of interest" description="Disordered" evidence="1">
    <location>
        <begin position="155"/>
        <end position="309"/>
    </location>
</feature>
<feature type="compositionally biased region" description="Low complexity" evidence="1">
    <location>
        <begin position="176"/>
        <end position="198"/>
    </location>
</feature>
<organism evidence="2 3">
    <name type="scientific">Paxillus rubicundulus Ve08.2h10</name>
    <dbReference type="NCBI Taxonomy" id="930991"/>
    <lineage>
        <taxon>Eukaryota</taxon>
        <taxon>Fungi</taxon>
        <taxon>Dikarya</taxon>
        <taxon>Basidiomycota</taxon>
        <taxon>Agaricomycotina</taxon>
        <taxon>Agaricomycetes</taxon>
        <taxon>Agaricomycetidae</taxon>
        <taxon>Boletales</taxon>
        <taxon>Paxilineae</taxon>
        <taxon>Paxillaceae</taxon>
        <taxon>Paxillus</taxon>
    </lineage>
</organism>
<proteinExistence type="predicted"/>
<accession>A0A0D0E205</accession>
<feature type="compositionally biased region" description="Basic and acidic residues" evidence="1">
    <location>
        <begin position="271"/>
        <end position="286"/>
    </location>
</feature>
<keyword evidence="3" id="KW-1185">Reference proteome</keyword>
<gene>
    <name evidence="2" type="ORF">PAXRUDRAFT_663590</name>
</gene>
<evidence type="ECO:0000313" key="2">
    <source>
        <dbReference type="EMBL" id="KIK90785.1"/>
    </source>
</evidence>
<dbReference type="OrthoDB" id="2420608at2759"/>
<name>A0A0D0E205_9AGAM</name>
<dbReference type="HOGENOM" id="CLU_900470_0_0_1"/>
<dbReference type="STRING" id="930991.A0A0D0E205"/>
<feature type="compositionally biased region" description="Basic residues" evidence="1">
    <location>
        <begin position="205"/>
        <end position="218"/>
    </location>
</feature>
<reference evidence="3" key="2">
    <citation type="submission" date="2015-01" db="EMBL/GenBank/DDBJ databases">
        <title>Evolutionary Origins and Diversification of the Mycorrhizal Mutualists.</title>
        <authorList>
            <consortium name="DOE Joint Genome Institute"/>
            <consortium name="Mycorrhizal Genomics Consortium"/>
            <person name="Kohler A."/>
            <person name="Kuo A."/>
            <person name="Nagy L.G."/>
            <person name="Floudas D."/>
            <person name="Copeland A."/>
            <person name="Barry K.W."/>
            <person name="Cichocki N."/>
            <person name="Veneault-Fourrey C."/>
            <person name="LaButti K."/>
            <person name="Lindquist E.A."/>
            <person name="Lipzen A."/>
            <person name="Lundell T."/>
            <person name="Morin E."/>
            <person name="Murat C."/>
            <person name="Riley R."/>
            <person name="Ohm R."/>
            <person name="Sun H."/>
            <person name="Tunlid A."/>
            <person name="Henrissat B."/>
            <person name="Grigoriev I.V."/>
            <person name="Hibbett D.S."/>
            <person name="Martin F."/>
        </authorList>
    </citation>
    <scope>NUCLEOTIDE SEQUENCE [LARGE SCALE GENOMIC DNA]</scope>
    <source>
        <strain evidence="3">Ve08.2h10</strain>
    </source>
</reference>
<evidence type="ECO:0000313" key="3">
    <source>
        <dbReference type="Proteomes" id="UP000054538"/>
    </source>
</evidence>
<feature type="compositionally biased region" description="Low complexity" evidence="1">
    <location>
        <begin position="29"/>
        <end position="42"/>
    </location>
</feature>
<feature type="region of interest" description="Disordered" evidence="1">
    <location>
        <begin position="1"/>
        <end position="114"/>
    </location>
</feature>
<dbReference type="Proteomes" id="UP000054538">
    <property type="component" value="Unassembled WGS sequence"/>
</dbReference>
<sequence>MSRSSVKSSQVIDLSRPLEKDLSPPGQLASAPSRSSSFSSASTPLQHSALPAPTYRPHGHGSIPPSHDYDYNMTPLPHLHQQRHLSHPSPIHPPANRAPGPLLPGHPPPPIDSMQTQQAHYLLAQAMHQLSYLMSATMPSYGPYTSSPGQPWQYPPSAYGTPANASSHNARAYHAPSSSLPHSALPPSSPLQPSVSPPIEEQRARSRARSKSRGRRVSFKLDNEVGSDTQDGDIDVPRQDGEQRLHKQAQESVKGRGRGKGKILEVPKNPSRLENRGSPPRRDIPRGRTPGPPCRDECHAPRGRSVSRR</sequence>
<feature type="compositionally biased region" description="Basic and acidic residues" evidence="1">
    <location>
        <begin position="235"/>
        <end position="249"/>
    </location>
</feature>
<feature type="compositionally biased region" description="Pro residues" evidence="1">
    <location>
        <begin position="101"/>
        <end position="111"/>
    </location>
</feature>
<evidence type="ECO:0000256" key="1">
    <source>
        <dbReference type="SAM" id="MobiDB-lite"/>
    </source>
</evidence>
<dbReference type="EMBL" id="KN825471">
    <property type="protein sequence ID" value="KIK90785.1"/>
    <property type="molecule type" value="Genomic_DNA"/>
</dbReference>